<dbReference type="NCBIfam" id="TIGR00762">
    <property type="entry name" value="DegV"/>
    <property type="match status" value="1"/>
</dbReference>
<dbReference type="Gene3D" id="3.30.1180.10">
    <property type="match status" value="1"/>
</dbReference>
<gene>
    <name evidence="2" type="ORF">JOC73_002052</name>
</gene>
<dbReference type="InterPro" id="IPR050270">
    <property type="entry name" value="DegV_domain_contain"/>
</dbReference>
<dbReference type="PANTHER" id="PTHR33434">
    <property type="entry name" value="DEGV DOMAIN-CONTAINING PROTEIN DR_1986-RELATED"/>
    <property type="match status" value="1"/>
</dbReference>
<sequence length="277" mass="30613">MKIRLVTDSGADLPIEYAKENNIEIVPLQITFEDEVYNDGVDLSTSEFYNKMASTDLLPKTSLPAPQSFLNVFEKFDENDSILCLTISAGLSGTYQSAMIAKDMIKRKIEVIDSLHVSMGTGLQVMKAQELINAGLSFEEIKEQLLELRHTMHSFVAIDNLDNVIKGGRISNWKGSIAKVMQIKPILTMAPDGSLKVVDYCRGRKRQLKKLLEAIEETGKDISQSTLSILHAKASQQDISFMEEGIRKLFNPKEILIGELGATMGSHGGFGALAVLF</sequence>
<evidence type="ECO:0000313" key="2">
    <source>
        <dbReference type="EMBL" id="MBM7615482.1"/>
    </source>
</evidence>
<reference evidence="2 3" key="1">
    <citation type="submission" date="2021-01" db="EMBL/GenBank/DDBJ databases">
        <title>Genomic Encyclopedia of Type Strains, Phase IV (KMG-IV): sequencing the most valuable type-strain genomes for metagenomic binning, comparative biology and taxonomic classification.</title>
        <authorList>
            <person name="Goeker M."/>
        </authorList>
    </citation>
    <scope>NUCLEOTIDE SEQUENCE [LARGE SCALE GENOMIC DNA]</scope>
    <source>
        <strain evidence="2 3">DSM 25890</strain>
    </source>
</reference>
<dbReference type="Proteomes" id="UP001314796">
    <property type="component" value="Unassembled WGS sequence"/>
</dbReference>
<dbReference type="RefSeq" id="WP_204402748.1">
    <property type="nucleotide sequence ID" value="NZ_JAFBEE010000013.1"/>
</dbReference>
<dbReference type="Gene3D" id="3.40.50.10170">
    <property type="match status" value="1"/>
</dbReference>
<keyword evidence="3" id="KW-1185">Reference proteome</keyword>
<organism evidence="2 3">
    <name type="scientific">Alkaliphilus hydrothermalis</name>
    <dbReference type="NCBI Taxonomy" id="1482730"/>
    <lineage>
        <taxon>Bacteria</taxon>
        <taxon>Bacillati</taxon>
        <taxon>Bacillota</taxon>
        <taxon>Clostridia</taxon>
        <taxon>Peptostreptococcales</taxon>
        <taxon>Natronincolaceae</taxon>
        <taxon>Alkaliphilus</taxon>
    </lineage>
</organism>
<dbReference type="PROSITE" id="PS51482">
    <property type="entry name" value="DEGV"/>
    <property type="match status" value="1"/>
</dbReference>
<dbReference type="InterPro" id="IPR043168">
    <property type="entry name" value="DegV_C"/>
</dbReference>
<dbReference type="EMBL" id="JAFBEE010000013">
    <property type="protein sequence ID" value="MBM7615482.1"/>
    <property type="molecule type" value="Genomic_DNA"/>
</dbReference>
<evidence type="ECO:0000256" key="1">
    <source>
        <dbReference type="ARBA" id="ARBA00023121"/>
    </source>
</evidence>
<dbReference type="Pfam" id="PF02645">
    <property type="entry name" value="DegV"/>
    <property type="match status" value="1"/>
</dbReference>
<accession>A0ABS2NRT3</accession>
<name>A0ABS2NRT3_9FIRM</name>
<dbReference type="InterPro" id="IPR003797">
    <property type="entry name" value="DegV"/>
</dbReference>
<protein>
    <submittedName>
        <fullName evidence="2">DegV family protein with EDD domain</fullName>
    </submittedName>
</protein>
<proteinExistence type="predicted"/>
<dbReference type="PANTHER" id="PTHR33434:SF2">
    <property type="entry name" value="FATTY ACID-BINDING PROTEIN TM_1468"/>
    <property type="match status" value="1"/>
</dbReference>
<dbReference type="SUPFAM" id="SSF82549">
    <property type="entry name" value="DAK1/DegV-like"/>
    <property type="match status" value="1"/>
</dbReference>
<keyword evidence="1" id="KW-0446">Lipid-binding</keyword>
<evidence type="ECO:0000313" key="3">
    <source>
        <dbReference type="Proteomes" id="UP001314796"/>
    </source>
</evidence>
<comment type="caution">
    <text evidence="2">The sequence shown here is derived from an EMBL/GenBank/DDBJ whole genome shotgun (WGS) entry which is preliminary data.</text>
</comment>